<evidence type="ECO:0000313" key="3">
    <source>
        <dbReference type="EMBL" id="SHI91291.1"/>
    </source>
</evidence>
<dbReference type="Pfam" id="PF01381">
    <property type="entry name" value="HTH_3"/>
    <property type="match status" value="1"/>
</dbReference>
<sequence length="215" mass="24485">MIGKNIRKLRQSRKLTLSALANKISVSVGYLSDIEKGNKTNPSLEFLTKLADALEVPLDYLTRKSAKALIEDRLEELDMNFEKLSDETKIPLIFFEKLDDIIPDEGDYNQIQKIARTLNMEPSILAEALYRQQPPIYEGISLNSEDGFRVEENTVTYGSDDKIHDPEDAMAFLIKQPSLAAYGGYDPKTMSDEEIVEFANELLRQLKLLGFKYKK</sequence>
<accession>A0A1M6F0W9</accession>
<dbReference type="Proteomes" id="UP000184080">
    <property type="component" value="Unassembled WGS sequence"/>
</dbReference>
<organism evidence="3 4">
    <name type="scientific">Clostridium amylolyticum</name>
    <dbReference type="NCBI Taxonomy" id="1121298"/>
    <lineage>
        <taxon>Bacteria</taxon>
        <taxon>Bacillati</taxon>
        <taxon>Bacillota</taxon>
        <taxon>Clostridia</taxon>
        <taxon>Eubacteriales</taxon>
        <taxon>Clostridiaceae</taxon>
        <taxon>Clostridium</taxon>
    </lineage>
</organism>
<dbReference type="AlphaFoldDB" id="A0A1M6F0W9"/>
<dbReference type="InterPro" id="IPR010982">
    <property type="entry name" value="Lambda_DNA-bd_dom_sf"/>
</dbReference>
<proteinExistence type="predicted"/>
<dbReference type="CDD" id="cd00093">
    <property type="entry name" value="HTH_XRE"/>
    <property type="match status" value="1"/>
</dbReference>
<dbReference type="STRING" id="1121298.SAMN05444401_1766"/>
<dbReference type="InterPro" id="IPR050807">
    <property type="entry name" value="TransReg_Diox_bact_type"/>
</dbReference>
<dbReference type="SUPFAM" id="SSF47413">
    <property type="entry name" value="lambda repressor-like DNA-binding domains"/>
    <property type="match status" value="1"/>
</dbReference>
<dbReference type="EMBL" id="FQZO01000002">
    <property type="protein sequence ID" value="SHI91291.1"/>
    <property type="molecule type" value="Genomic_DNA"/>
</dbReference>
<dbReference type="GO" id="GO:0003700">
    <property type="term" value="F:DNA-binding transcription factor activity"/>
    <property type="evidence" value="ECO:0007669"/>
    <property type="project" value="TreeGrafter"/>
</dbReference>
<keyword evidence="4" id="KW-1185">Reference proteome</keyword>
<dbReference type="GO" id="GO:0005829">
    <property type="term" value="C:cytosol"/>
    <property type="evidence" value="ECO:0007669"/>
    <property type="project" value="TreeGrafter"/>
</dbReference>
<evidence type="ECO:0000259" key="2">
    <source>
        <dbReference type="PROSITE" id="PS50943"/>
    </source>
</evidence>
<name>A0A1M6F0W9_9CLOT</name>
<reference evidence="3 4" key="1">
    <citation type="submission" date="2016-11" db="EMBL/GenBank/DDBJ databases">
        <authorList>
            <person name="Jaros S."/>
            <person name="Januszkiewicz K."/>
            <person name="Wedrychowicz H."/>
        </authorList>
    </citation>
    <scope>NUCLEOTIDE SEQUENCE [LARGE SCALE GENOMIC DNA]</scope>
    <source>
        <strain evidence="3 4">DSM 21864</strain>
    </source>
</reference>
<keyword evidence="1" id="KW-0238">DNA-binding</keyword>
<evidence type="ECO:0000256" key="1">
    <source>
        <dbReference type="ARBA" id="ARBA00023125"/>
    </source>
</evidence>
<dbReference type="OrthoDB" id="1649314at2"/>
<dbReference type="SMART" id="SM00530">
    <property type="entry name" value="HTH_XRE"/>
    <property type="match status" value="1"/>
</dbReference>
<dbReference type="PANTHER" id="PTHR46797">
    <property type="entry name" value="HTH-TYPE TRANSCRIPTIONAL REGULATOR"/>
    <property type="match status" value="1"/>
</dbReference>
<evidence type="ECO:0000313" key="4">
    <source>
        <dbReference type="Proteomes" id="UP000184080"/>
    </source>
</evidence>
<dbReference type="InterPro" id="IPR001387">
    <property type="entry name" value="Cro/C1-type_HTH"/>
</dbReference>
<dbReference type="PROSITE" id="PS50943">
    <property type="entry name" value="HTH_CROC1"/>
    <property type="match status" value="1"/>
</dbReference>
<dbReference type="PANTHER" id="PTHR46797:SF25">
    <property type="entry name" value="TRANSCRIPTIONAL REGULATOR"/>
    <property type="match status" value="1"/>
</dbReference>
<gene>
    <name evidence="3" type="ORF">SAMN05444401_1766</name>
</gene>
<protein>
    <submittedName>
        <fullName evidence="3">Transcriptional regulator, contains XRE-family HTH domain</fullName>
    </submittedName>
</protein>
<feature type="domain" description="HTH cro/C1-type" evidence="2">
    <location>
        <begin position="6"/>
        <end position="61"/>
    </location>
</feature>
<dbReference type="Gene3D" id="1.10.260.40">
    <property type="entry name" value="lambda repressor-like DNA-binding domains"/>
    <property type="match status" value="1"/>
</dbReference>
<dbReference type="RefSeq" id="WP_073005598.1">
    <property type="nucleotide sequence ID" value="NZ_FQZO01000002.1"/>
</dbReference>
<dbReference type="GO" id="GO:0003677">
    <property type="term" value="F:DNA binding"/>
    <property type="evidence" value="ECO:0007669"/>
    <property type="project" value="UniProtKB-KW"/>
</dbReference>